<proteinExistence type="predicted"/>
<dbReference type="SMART" id="SM00382">
    <property type="entry name" value="AAA"/>
    <property type="match status" value="1"/>
</dbReference>
<organism evidence="5 6">
    <name type="scientific">Halarsenatibacter silvermanii</name>
    <dbReference type="NCBI Taxonomy" id="321763"/>
    <lineage>
        <taxon>Bacteria</taxon>
        <taxon>Bacillati</taxon>
        <taxon>Bacillota</taxon>
        <taxon>Clostridia</taxon>
        <taxon>Halanaerobiales</taxon>
        <taxon>Halarsenatibacteraceae</taxon>
        <taxon>Halarsenatibacter</taxon>
    </lineage>
</organism>
<accession>A0A1G9I643</accession>
<dbReference type="STRING" id="321763.SAMN04488692_102123"/>
<dbReference type="Pfam" id="PF12399">
    <property type="entry name" value="BCA_ABC_TP_C"/>
    <property type="match status" value="1"/>
</dbReference>
<evidence type="ECO:0000256" key="2">
    <source>
        <dbReference type="ARBA" id="ARBA00022741"/>
    </source>
</evidence>
<dbReference type="EMBL" id="FNGO01000002">
    <property type="protein sequence ID" value="SDL20562.1"/>
    <property type="molecule type" value="Genomic_DNA"/>
</dbReference>
<dbReference type="InterPro" id="IPR003593">
    <property type="entry name" value="AAA+_ATPase"/>
</dbReference>
<sequence>MSSILELKNVSKNFGGIQAVDNCSLEVEEGSITGLIGPNGAGKTTIFNLITGFHPLTSGEIYLRGEKIQPGNSPNDIFRKGIYRSFQITRELSKITVLENLLIAPHDQAGETLWNNWINNKKVEQEEEELVEKALEILEFLDMRDKCDEYAGNLPGGDRKLLELGRMMMVEPELVLLDEPGAGVPPGKQRKVNERIIELNEEQNITFLVVEHDMAVIMNLCHPIMVLVNGSLLTEGSPEEVQNDERVVKAYLGE</sequence>
<dbReference type="PANTHER" id="PTHR45772">
    <property type="entry name" value="CONSERVED COMPONENT OF ABC TRANSPORTER FOR NATURAL AMINO ACIDS-RELATED"/>
    <property type="match status" value="1"/>
</dbReference>
<dbReference type="GO" id="GO:0005886">
    <property type="term" value="C:plasma membrane"/>
    <property type="evidence" value="ECO:0007669"/>
    <property type="project" value="TreeGrafter"/>
</dbReference>
<protein>
    <submittedName>
        <fullName evidence="5">Branched-chain amino acid transport system ATP-binding protein</fullName>
    </submittedName>
</protein>
<dbReference type="AlphaFoldDB" id="A0A1G9I643"/>
<keyword evidence="2" id="KW-0547">Nucleotide-binding</keyword>
<dbReference type="PROSITE" id="PS50893">
    <property type="entry name" value="ABC_TRANSPORTER_2"/>
    <property type="match status" value="1"/>
</dbReference>
<evidence type="ECO:0000259" key="4">
    <source>
        <dbReference type="PROSITE" id="PS50893"/>
    </source>
</evidence>
<evidence type="ECO:0000256" key="3">
    <source>
        <dbReference type="ARBA" id="ARBA00022840"/>
    </source>
</evidence>
<keyword evidence="3 5" id="KW-0067">ATP-binding</keyword>
<evidence type="ECO:0000313" key="6">
    <source>
        <dbReference type="Proteomes" id="UP000199476"/>
    </source>
</evidence>
<keyword evidence="1" id="KW-0813">Transport</keyword>
<dbReference type="InterPro" id="IPR003439">
    <property type="entry name" value="ABC_transporter-like_ATP-bd"/>
</dbReference>
<dbReference type="PANTHER" id="PTHR45772:SF9">
    <property type="entry name" value="CONSERVED COMPONENT OF ABC TRANSPORTER FOR NATURAL AMINO ACIDS"/>
    <property type="match status" value="1"/>
</dbReference>
<dbReference type="FunFam" id="3.40.50.300:FF:000421">
    <property type="entry name" value="Branched-chain amino acid ABC transporter ATP-binding protein"/>
    <property type="match status" value="1"/>
</dbReference>
<dbReference type="InterPro" id="IPR051120">
    <property type="entry name" value="ABC_AA/LPS_Transport"/>
</dbReference>
<gene>
    <name evidence="5" type="ORF">SAMN04488692_102123</name>
</gene>
<dbReference type="CDD" id="cd03219">
    <property type="entry name" value="ABC_Mj1267_LivG_branched"/>
    <property type="match status" value="1"/>
</dbReference>
<feature type="domain" description="ABC transporter" evidence="4">
    <location>
        <begin position="5"/>
        <end position="254"/>
    </location>
</feature>
<dbReference type="Proteomes" id="UP000199476">
    <property type="component" value="Unassembled WGS sequence"/>
</dbReference>
<dbReference type="Pfam" id="PF00005">
    <property type="entry name" value="ABC_tran"/>
    <property type="match status" value="1"/>
</dbReference>
<dbReference type="SUPFAM" id="SSF52540">
    <property type="entry name" value="P-loop containing nucleoside triphosphate hydrolases"/>
    <property type="match status" value="1"/>
</dbReference>
<evidence type="ECO:0000256" key="1">
    <source>
        <dbReference type="ARBA" id="ARBA00022448"/>
    </source>
</evidence>
<dbReference type="GO" id="GO:0016887">
    <property type="term" value="F:ATP hydrolysis activity"/>
    <property type="evidence" value="ECO:0007669"/>
    <property type="project" value="InterPro"/>
</dbReference>
<dbReference type="InterPro" id="IPR027417">
    <property type="entry name" value="P-loop_NTPase"/>
</dbReference>
<dbReference type="RefSeq" id="WP_234985456.1">
    <property type="nucleotide sequence ID" value="NZ_FNGO01000002.1"/>
</dbReference>
<dbReference type="Gene3D" id="3.40.50.300">
    <property type="entry name" value="P-loop containing nucleotide triphosphate hydrolases"/>
    <property type="match status" value="1"/>
</dbReference>
<evidence type="ECO:0000313" key="5">
    <source>
        <dbReference type="EMBL" id="SDL20562.1"/>
    </source>
</evidence>
<keyword evidence="6" id="KW-1185">Reference proteome</keyword>
<name>A0A1G9I643_9FIRM</name>
<dbReference type="GO" id="GO:0005524">
    <property type="term" value="F:ATP binding"/>
    <property type="evidence" value="ECO:0007669"/>
    <property type="project" value="UniProtKB-KW"/>
</dbReference>
<dbReference type="InterPro" id="IPR032823">
    <property type="entry name" value="BCA_ABC_TP_C"/>
</dbReference>
<reference evidence="5 6" key="1">
    <citation type="submission" date="2016-10" db="EMBL/GenBank/DDBJ databases">
        <authorList>
            <person name="de Groot N.N."/>
        </authorList>
    </citation>
    <scope>NUCLEOTIDE SEQUENCE [LARGE SCALE GENOMIC DNA]</scope>
    <source>
        <strain evidence="5 6">SLAS-1</strain>
    </source>
</reference>